<dbReference type="OrthoDB" id="6345106at2759"/>
<name>A0A0P5K1M1_9CRUS</name>
<evidence type="ECO:0000313" key="2">
    <source>
        <dbReference type="EMBL" id="JAN88907.1"/>
    </source>
</evidence>
<reference evidence="3 4" key="2">
    <citation type="journal article" date="2023" name="Nucleic Acids Res.">
        <title>The hologenome of Daphnia magna reveals possible DNA methylation and microbiome-mediated evolution of the host genome.</title>
        <authorList>
            <person name="Chaturvedi A."/>
            <person name="Li X."/>
            <person name="Dhandapani V."/>
            <person name="Marshall H."/>
            <person name="Kissane S."/>
            <person name="Cuenca-Cambronero M."/>
            <person name="Asole G."/>
            <person name="Calvet F."/>
            <person name="Ruiz-Romero M."/>
            <person name="Marangio P."/>
            <person name="Guigo R."/>
            <person name="Rago D."/>
            <person name="Mirbahai L."/>
            <person name="Eastwood N."/>
            <person name="Colbourne J.K."/>
            <person name="Zhou J."/>
            <person name="Mallon E."/>
            <person name="Orsini L."/>
        </authorList>
    </citation>
    <scope>NUCLEOTIDE SEQUENCE [LARGE SCALE GENOMIC DNA]</scope>
    <source>
        <strain evidence="3">LRV0_1</strain>
    </source>
</reference>
<accession>A0A0P5K1M1</accession>
<reference evidence="2" key="1">
    <citation type="submission" date="2015-10" db="EMBL/GenBank/DDBJ databases">
        <title>EvidentialGene: Evidence-directed Construction of Complete mRNA Transcriptomes without Genomes.</title>
        <authorList>
            <person name="Gilbert D.G."/>
        </authorList>
    </citation>
    <scope>NUCLEOTIDE SEQUENCE</scope>
</reference>
<dbReference type="Proteomes" id="UP001234178">
    <property type="component" value="Unassembled WGS sequence"/>
</dbReference>
<organism evidence="2">
    <name type="scientific">Daphnia magna</name>
    <dbReference type="NCBI Taxonomy" id="35525"/>
    <lineage>
        <taxon>Eukaryota</taxon>
        <taxon>Metazoa</taxon>
        <taxon>Ecdysozoa</taxon>
        <taxon>Arthropoda</taxon>
        <taxon>Crustacea</taxon>
        <taxon>Branchiopoda</taxon>
        <taxon>Diplostraca</taxon>
        <taxon>Cladocera</taxon>
        <taxon>Anomopoda</taxon>
        <taxon>Daphniidae</taxon>
        <taxon>Daphnia</taxon>
    </lineage>
</organism>
<keyword evidence="1" id="KW-0732">Signal</keyword>
<evidence type="ECO:0000313" key="4">
    <source>
        <dbReference type="Proteomes" id="UP001234178"/>
    </source>
</evidence>
<feature type="signal peptide" evidence="1">
    <location>
        <begin position="1"/>
        <end position="21"/>
    </location>
</feature>
<evidence type="ECO:0000313" key="3">
    <source>
        <dbReference type="EMBL" id="KAK4027834.1"/>
    </source>
</evidence>
<protein>
    <submittedName>
        <fullName evidence="2">Uncharacterized protein</fullName>
    </submittedName>
</protein>
<proteinExistence type="predicted"/>
<feature type="chain" id="PRO_5007422603" evidence="1">
    <location>
        <begin position="22"/>
        <end position="191"/>
    </location>
</feature>
<dbReference type="EMBL" id="JAOYFB010000038">
    <property type="protein sequence ID" value="KAK4027834.1"/>
    <property type="molecule type" value="Genomic_DNA"/>
</dbReference>
<keyword evidence="4" id="KW-1185">Reference proteome</keyword>
<gene>
    <name evidence="3" type="ORF">OUZ56_016975</name>
</gene>
<sequence>MWGYLIFCSLLLSHVFTPSFQSPQSSFFRWSTDEVKEDLTTDSQTTSVYTDKPKVDIEQSLQFPVKEKLTHELMPPIPVNLSGSEQRENLKLPNTTGPLRSNFTSGLRSFIGDEVSSFLATGVVFLGALLGREGCDLKAACLVGSLVPPLQGRDIAVIAAEPIIPEVWKVFYEAAKSSIIQGRDCSQFDCV</sequence>
<evidence type="ECO:0000256" key="1">
    <source>
        <dbReference type="SAM" id="SignalP"/>
    </source>
</evidence>
<dbReference type="EMBL" id="GDIQ01005830">
    <property type="protein sequence ID" value="JAN88907.1"/>
    <property type="molecule type" value="Transcribed_RNA"/>
</dbReference>
<dbReference type="AlphaFoldDB" id="A0A0P5K1M1"/>